<dbReference type="InterPro" id="IPR011990">
    <property type="entry name" value="TPR-like_helical_dom_sf"/>
</dbReference>
<feature type="compositionally biased region" description="Basic and acidic residues" evidence="1">
    <location>
        <begin position="256"/>
        <end position="267"/>
    </location>
</feature>
<feature type="region of interest" description="Disordered" evidence="1">
    <location>
        <begin position="243"/>
        <end position="267"/>
    </location>
</feature>
<dbReference type="SUPFAM" id="SSF48452">
    <property type="entry name" value="TPR-like"/>
    <property type="match status" value="1"/>
</dbReference>
<protein>
    <submittedName>
        <fullName evidence="3">DNA-binding SARP family transcriptional activator</fullName>
    </submittedName>
</protein>
<dbReference type="Gene3D" id="1.10.10.10">
    <property type="entry name" value="Winged helix-like DNA-binding domain superfamily/Winged helix DNA-binding domain"/>
    <property type="match status" value="1"/>
</dbReference>
<proteinExistence type="predicted"/>
<evidence type="ECO:0000313" key="4">
    <source>
        <dbReference type="Proteomes" id="UP000222106"/>
    </source>
</evidence>
<dbReference type="EMBL" id="PDJI01000004">
    <property type="protein sequence ID" value="PFG38915.1"/>
    <property type="molecule type" value="Genomic_DNA"/>
</dbReference>
<comment type="caution">
    <text evidence="3">The sequence shown here is derived from an EMBL/GenBank/DDBJ whole genome shotgun (WGS) entry which is preliminary data.</text>
</comment>
<keyword evidence="3" id="KW-0238">DNA-binding</keyword>
<accession>A0A2A9EKY6</accession>
<sequence>MPAAPPPRPTRRWSLLLRDGFRLLDGERAVAVPSRERRVLAALALQGRRPRAHLSGLLWPDSEERRAQASLRAAIWRIQHLAQGLLTEADGLLGLAPGTHVDVHELRALTHRVVDREPLESPATALDVLRRGPLLPGWYDDWVLEQRAHLHQQQLRCLETLAQEFIGTGQLDAALEAAMTAATLEPLRESAHRTLIQVHLQEGNHMEAVTVYRDFSERLRRELGIAASAKMVELVRPLVQGPPAPPLRVRRAGSARRAERDGSRQAR</sequence>
<dbReference type="RefSeq" id="WP_170037180.1">
    <property type="nucleotide sequence ID" value="NZ_PDJI01000004.1"/>
</dbReference>
<name>A0A2A9EKY6_9MICO</name>
<organism evidence="3 4">
    <name type="scientific">Georgenia soli</name>
    <dbReference type="NCBI Taxonomy" id="638953"/>
    <lineage>
        <taxon>Bacteria</taxon>
        <taxon>Bacillati</taxon>
        <taxon>Actinomycetota</taxon>
        <taxon>Actinomycetes</taxon>
        <taxon>Micrococcales</taxon>
        <taxon>Bogoriellaceae</taxon>
        <taxon>Georgenia</taxon>
    </lineage>
</organism>
<evidence type="ECO:0000259" key="2">
    <source>
        <dbReference type="SMART" id="SM01043"/>
    </source>
</evidence>
<dbReference type="InterPro" id="IPR036388">
    <property type="entry name" value="WH-like_DNA-bd_sf"/>
</dbReference>
<gene>
    <name evidence="3" type="ORF">ATJ97_1407</name>
</gene>
<keyword evidence="4" id="KW-1185">Reference proteome</keyword>
<dbReference type="Proteomes" id="UP000222106">
    <property type="component" value="Unassembled WGS sequence"/>
</dbReference>
<dbReference type="InterPro" id="IPR051677">
    <property type="entry name" value="AfsR-DnrI-RedD_regulator"/>
</dbReference>
<feature type="domain" description="Bacterial transcriptional activator" evidence="2">
    <location>
        <begin position="101"/>
        <end position="239"/>
    </location>
</feature>
<dbReference type="AlphaFoldDB" id="A0A2A9EKY6"/>
<evidence type="ECO:0000313" key="3">
    <source>
        <dbReference type="EMBL" id="PFG38915.1"/>
    </source>
</evidence>
<evidence type="ECO:0000256" key="1">
    <source>
        <dbReference type="SAM" id="MobiDB-lite"/>
    </source>
</evidence>
<dbReference type="SMART" id="SM01043">
    <property type="entry name" value="BTAD"/>
    <property type="match status" value="1"/>
</dbReference>
<dbReference type="Pfam" id="PF03704">
    <property type="entry name" value="BTAD"/>
    <property type="match status" value="1"/>
</dbReference>
<dbReference type="PANTHER" id="PTHR35807">
    <property type="entry name" value="TRANSCRIPTIONAL REGULATOR REDD-RELATED"/>
    <property type="match status" value="1"/>
</dbReference>
<dbReference type="Gene3D" id="1.25.40.10">
    <property type="entry name" value="Tetratricopeptide repeat domain"/>
    <property type="match status" value="1"/>
</dbReference>
<reference evidence="3 4" key="1">
    <citation type="submission" date="2017-10" db="EMBL/GenBank/DDBJ databases">
        <title>Sequencing the genomes of 1000 actinobacteria strains.</title>
        <authorList>
            <person name="Klenk H.-P."/>
        </authorList>
    </citation>
    <scope>NUCLEOTIDE SEQUENCE [LARGE SCALE GENOMIC DNA]</scope>
    <source>
        <strain evidence="3 4">DSM 21838</strain>
    </source>
</reference>
<dbReference type="GO" id="GO:0003677">
    <property type="term" value="F:DNA binding"/>
    <property type="evidence" value="ECO:0007669"/>
    <property type="project" value="UniProtKB-KW"/>
</dbReference>
<dbReference type="InterPro" id="IPR005158">
    <property type="entry name" value="BTAD"/>
</dbReference>